<dbReference type="GO" id="GO:0006355">
    <property type="term" value="P:regulation of DNA-templated transcription"/>
    <property type="evidence" value="ECO:0007669"/>
    <property type="project" value="InterPro"/>
</dbReference>
<evidence type="ECO:0000313" key="3">
    <source>
        <dbReference type="Proteomes" id="UP000887116"/>
    </source>
</evidence>
<name>A0A8X6KQZ4_TRICU</name>
<dbReference type="SMART" id="SM00298">
    <property type="entry name" value="CHROMO"/>
    <property type="match status" value="1"/>
</dbReference>
<dbReference type="PANTHER" id="PTHR10880:SF48">
    <property type="entry name" value="MORTALITY FACTOR 4 LIKE 2"/>
    <property type="match status" value="1"/>
</dbReference>
<dbReference type="Proteomes" id="UP000887116">
    <property type="component" value="Unassembled WGS sequence"/>
</dbReference>
<dbReference type="InterPro" id="IPR000953">
    <property type="entry name" value="Chromo/chromo_shadow_dom"/>
</dbReference>
<dbReference type="Gene3D" id="2.30.30.140">
    <property type="match status" value="1"/>
</dbReference>
<evidence type="ECO:0000313" key="2">
    <source>
        <dbReference type="EMBL" id="GFQ81844.1"/>
    </source>
</evidence>
<gene>
    <name evidence="2" type="primary">MORF4L1</name>
    <name evidence="2" type="ORF">TNCT_252711</name>
</gene>
<dbReference type="InterPro" id="IPR025995">
    <property type="entry name" value="Tudor-knot"/>
</dbReference>
<accession>A0A8X6KQZ4</accession>
<dbReference type="GO" id="GO:0006325">
    <property type="term" value="P:chromatin organization"/>
    <property type="evidence" value="ECO:0007669"/>
    <property type="project" value="InterPro"/>
</dbReference>
<organism evidence="2 3">
    <name type="scientific">Trichonephila clavata</name>
    <name type="common">Joro spider</name>
    <name type="synonym">Nephila clavata</name>
    <dbReference type="NCBI Taxonomy" id="2740835"/>
    <lineage>
        <taxon>Eukaryota</taxon>
        <taxon>Metazoa</taxon>
        <taxon>Ecdysozoa</taxon>
        <taxon>Arthropoda</taxon>
        <taxon>Chelicerata</taxon>
        <taxon>Arachnida</taxon>
        <taxon>Araneae</taxon>
        <taxon>Araneomorphae</taxon>
        <taxon>Entelegynae</taxon>
        <taxon>Araneoidea</taxon>
        <taxon>Nephilidae</taxon>
        <taxon>Trichonephila</taxon>
    </lineage>
</organism>
<comment type="caution">
    <text evidence="2">The sequence shown here is derived from an EMBL/GenBank/DDBJ whole genome shotgun (WGS) entry which is preliminary data.</text>
</comment>
<dbReference type="Pfam" id="PF11717">
    <property type="entry name" value="Tudor-knot"/>
    <property type="match status" value="1"/>
</dbReference>
<proteinExistence type="predicted"/>
<evidence type="ECO:0000259" key="1">
    <source>
        <dbReference type="SMART" id="SM00298"/>
    </source>
</evidence>
<dbReference type="GO" id="GO:0035267">
    <property type="term" value="C:NuA4 histone acetyltransferase complex"/>
    <property type="evidence" value="ECO:0007669"/>
    <property type="project" value="TreeGrafter"/>
</dbReference>
<dbReference type="GO" id="GO:0005634">
    <property type="term" value="C:nucleus"/>
    <property type="evidence" value="ECO:0007669"/>
    <property type="project" value="InterPro"/>
</dbReference>
<dbReference type="EMBL" id="BMAO01002584">
    <property type="protein sequence ID" value="GFQ81844.1"/>
    <property type="molecule type" value="Genomic_DNA"/>
</dbReference>
<dbReference type="OrthoDB" id="124855at2759"/>
<dbReference type="SUPFAM" id="SSF54160">
    <property type="entry name" value="Chromo domain-like"/>
    <property type="match status" value="1"/>
</dbReference>
<dbReference type="AlphaFoldDB" id="A0A8X6KQZ4"/>
<sequence length="119" mass="13945">MALRFRFAKGEKVLCFHGPLLRHATCLNRKIQDNRAEYLVHYTGWSARWDEWVFATRVYKYNETNLRKQKKLEKKYKKISKTNRKVGKGCPNAEAVTFALLGTTLKMPRLAALGLQERE</sequence>
<reference evidence="2" key="1">
    <citation type="submission" date="2020-07" db="EMBL/GenBank/DDBJ databases">
        <title>Multicomponent nature underlies the extraordinary mechanical properties of spider dragline silk.</title>
        <authorList>
            <person name="Kono N."/>
            <person name="Nakamura H."/>
            <person name="Mori M."/>
            <person name="Yoshida Y."/>
            <person name="Ohtoshi R."/>
            <person name="Malay A.D."/>
            <person name="Moran D.A.P."/>
            <person name="Tomita M."/>
            <person name="Numata K."/>
            <person name="Arakawa K."/>
        </authorList>
    </citation>
    <scope>NUCLEOTIDE SEQUENCE</scope>
</reference>
<feature type="domain" description="Chromo" evidence="1">
    <location>
        <begin position="7"/>
        <end position="74"/>
    </location>
</feature>
<dbReference type="InterPro" id="IPR016197">
    <property type="entry name" value="Chromo-like_dom_sf"/>
</dbReference>
<dbReference type="PANTHER" id="PTHR10880">
    <property type="entry name" value="MORTALITY FACTOR 4-LIKE PROTEIN"/>
    <property type="match status" value="1"/>
</dbReference>
<keyword evidence="3" id="KW-1185">Reference proteome</keyword>
<protein>
    <submittedName>
        <fullName evidence="2">Mortality factor 4-like protein 1</fullName>
    </submittedName>
</protein>
<dbReference type="InterPro" id="IPR008676">
    <property type="entry name" value="MRG"/>
</dbReference>